<evidence type="ECO:0000256" key="3">
    <source>
        <dbReference type="ARBA" id="ARBA00022777"/>
    </source>
</evidence>
<dbReference type="PROSITE" id="PS50011">
    <property type="entry name" value="PROTEIN_KINASE_DOM"/>
    <property type="match status" value="1"/>
</dbReference>
<dbReference type="Proteomes" id="UP000316598">
    <property type="component" value="Unassembled WGS sequence"/>
</dbReference>
<evidence type="ECO:0000256" key="5">
    <source>
        <dbReference type="PROSITE-ProRule" id="PRU10141"/>
    </source>
</evidence>
<sequence>MSDHPTLASHRSGQAIAGAKFHDPMSGVVQDANATLDDSWTGRTLGEYELGKKLGEGGNGEVFAARHRWLDRLVAIKFLKPTSLENDDLNERFRRESQMAAKLIHPHVVRATDGGMVGKLLFLVTDYVNGPDLGQLVQRNGPLRVNDACEIVLQASDALAFVASKNTVHRDVKPSNLMLDDDGCVKLLDLGLARSLDHGHTMTATGQVMGTIDYMAPEQAVDPRRVDCRADIYSLGCTLYFLLAGKSPYYTDDLGTLAAKLLATIESDPVPLHRLRRTVPRSLANFVMQMMDKDPGRRPQDYSHIRETLANFSIGSDLRALLGQQQQSSTTQTFKGASPLTRLSDAFDDGVRVFAYWLAENCGFIAADPVSRAGQRKTYRISFQWLKFVLVFAALAGLFWYSGFHFEYIPADQSQFP</sequence>
<dbReference type="RefSeq" id="WP_146514332.1">
    <property type="nucleotide sequence ID" value="NZ_SJPI01000001.1"/>
</dbReference>
<dbReference type="InterPro" id="IPR011009">
    <property type="entry name" value="Kinase-like_dom_sf"/>
</dbReference>
<comment type="caution">
    <text evidence="8">The sequence shown here is derived from an EMBL/GenBank/DDBJ whole genome shotgun (WGS) entry which is preliminary data.</text>
</comment>
<evidence type="ECO:0000259" key="7">
    <source>
        <dbReference type="PROSITE" id="PS50011"/>
    </source>
</evidence>
<reference evidence="8 9" key="1">
    <citation type="submission" date="2019-02" db="EMBL/GenBank/DDBJ databases">
        <title>Deep-cultivation of Planctomycetes and their phenomic and genomic characterization uncovers novel biology.</title>
        <authorList>
            <person name="Wiegand S."/>
            <person name="Jogler M."/>
            <person name="Boedeker C."/>
            <person name="Pinto D."/>
            <person name="Vollmers J."/>
            <person name="Rivas-Marin E."/>
            <person name="Kohn T."/>
            <person name="Peeters S.H."/>
            <person name="Heuer A."/>
            <person name="Rast P."/>
            <person name="Oberbeckmann S."/>
            <person name="Bunk B."/>
            <person name="Jeske O."/>
            <person name="Meyerdierks A."/>
            <person name="Storesund J.E."/>
            <person name="Kallscheuer N."/>
            <person name="Luecker S."/>
            <person name="Lage O.M."/>
            <person name="Pohl T."/>
            <person name="Merkel B.J."/>
            <person name="Hornburger P."/>
            <person name="Mueller R.-W."/>
            <person name="Bruemmer F."/>
            <person name="Labrenz M."/>
            <person name="Spormann A.M."/>
            <person name="Op Den Camp H."/>
            <person name="Overmann J."/>
            <person name="Amann R."/>
            <person name="Jetten M.S.M."/>
            <person name="Mascher T."/>
            <person name="Medema M.H."/>
            <person name="Devos D.P."/>
            <person name="Kaster A.-K."/>
            <person name="Ovreas L."/>
            <person name="Rohde M."/>
            <person name="Galperin M.Y."/>
            <person name="Jogler C."/>
        </authorList>
    </citation>
    <scope>NUCLEOTIDE SEQUENCE [LARGE SCALE GENOMIC DNA]</scope>
    <source>
        <strain evidence="8 9">Pla22</strain>
    </source>
</reference>
<evidence type="ECO:0000256" key="1">
    <source>
        <dbReference type="ARBA" id="ARBA00022679"/>
    </source>
</evidence>
<feature type="domain" description="Protein kinase" evidence="7">
    <location>
        <begin position="48"/>
        <end position="310"/>
    </location>
</feature>
<dbReference type="CDD" id="cd14014">
    <property type="entry name" value="STKc_PknB_like"/>
    <property type="match status" value="1"/>
</dbReference>
<dbReference type="OrthoDB" id="6111975at2"/>
<dbReference type="InterPro" id="IPR017441">
    <property type="entry name" value="Protein_kinase_ATP_BS"/>
</dbReference>
<keyword evidence="6" id="KW-1133">Transmembrane helix</keyword>
<dbReference type="GO" id="GO:0005524">
    <property type="term" value="F:ATP binding"/>
    <property type="evidence" value="ECO:0007669"/>
    <property type="project" value="UniProtKB-UniRule"/>
</dbReference>
<dbReference type="PROSITE" id="PS00107">
    <property type="entry name" value="PROTEIN_KINASE_ATP"/>
    <property type="match status" value="1"/>
</dbReference>
<name>A0A5C5WVH6_9BACT</name>
<dbReference type="AlphaFoldDB" id="A0A5C5WVH6"/>
<feature type="binding site" evidence="5">
    <location>
        <position position="77"/>
    </location>
    <ligand>
        <name>ATP</name>
        <dbReference type="ChEBI" id="CHEBI:30616"/>
    </ligand>
</feature>
<keyword evidence="3 8" id="KW-0418">Kinase</keyword>
<dbReference type="PANTHER" id="PTHR43289:SF6">
    <property type="entry name" value="SERINE_THREONINE-PROTEIN KINASE NEKL-3"/>
    <property type="match status" value="1"/>
</dbReference>
<proteinExistence type="predicted"/>
<dbReference type="InterPro" id="IPR000719">
    <property type="entry name" value="Prot_kinase_dom"/>
</dbReference>
<feature type="transmembrane region" description="Helical" evidence="6">
    <location>
        <begin position="385"/>
        <end position="404"/>
    </location>
</feature>
<keyword evidence="2 5" id="KW-0547">Nucleotide-binding</keyword>
<dbReference type="SUPFAM" id="SSF56112">
    <property type="entry name" value="Protein kinase-like (PK-like)"/>
    <property type="match status" value="1"/>
</dbReference>
<dbReference type="GO" id="GO:0004674">
    <property type="term" value="F:protein serine/threonine kinase activity"/>
    <property type="evidence" value="ECO:0007669"/>
    <property type="project" value="UniProtKB-EC"/>
</dbReference>
<keyword evidence="6" id="KW-0472">Membrane</keyword>
<gene>
    <name evidence="8" type="primary">pknB_9</name>
    <name evidence="8" type="ORF">Pla22_19010</name>
</gene>
<evidence type="ECO:0000256" key="4">
    <source>
        <dbReference type="ARBA" id="ARBA00022840"/>
    </source>
</evidence>
<evidence type="ECO:0000313" key="9">
    <source>
        <dbReference type="Proteomes" id="UP000316598"/>
    </source>
</evidence>
<evidence type="ECO:0000313" key="8">
    <source>
        <dbReference type="EMBL" id="TWT54259.1"/>
    </source>
</evidence>
<evidence type="ECO:0000256" key="6">
    <source>
        <dbReference type="SAM" id="Phobius"/>
    </source>
</evidence>
<dbReference type="EMBL" id="SJPI01000001">
    <property type="protein sequence ID" value="TWT54259.1"/>
    <property type="molecule type" value="Genomic_DNA"/>
</dbReference>
<dbReference type="SMART" id="SM00220">
    <property type="entry name" value="S_TKc"/>
    <property type="match status" value="1"/>
</dbReference>
<dbReference type="Gene3D" id="1.10.510.10">
    <property type="entry name" value="Transferase(Phosphotransferase) domain 1"/>
    <property type="match status" value="1"/>
</dbReference>
<dbReference type="PANTHER" id="PTHR43289">
    <property type="entry name" value="MITOGEN-ACTIVATED PROTEIN KINASE KINASE KINASE 20-RELATED"/>
    <property type="match status" value="1"/>
</dbReference>
<keyword evidence="1 8" id="KW-0808">Transferase</keyword>
<keyword evidence="4 5" id="KW-0067">ATP-binding</keyword>
<dbReference type="EC" id="2.7.11.1" evidence="8"/>
<accession>A0A5C5WVH6</accession>
<organism evidence="8 9">
    <name type="scientific">Rubripirellula amarantea</name>
    <dbReference type="NCBI Taxonomy" id="2527999"/>
    <lineage>
        <taxon>Bacteria</taxon>
        <taxon>Pseudomonadati</taxon>
        <taxon>Planctomycetota</taxon>
        <taxon>Planctomycetia</taxon>
        <taxon>Pirellulales</taxon>
        <taxon>Pirellulaceae</taxon>
        <taxon>Rubripirellula</taxon>
    </lineage>
</organism>
<keyword evidence="9" id="KW-1185">Reference proteome</keyword>
<protein>
    <submittedName>
        <fullName evidence="8">Serine/threonine-protein kinase PknB</fullName>
        <ecNumber evidence="8">2.7.11.1</ecNumber>
    </submittedName>
</protein>
<keyword evidence="6" id="KW-0812">Transmembrane</keyword>
<dbReference type="Pfam" id="PF00069">
    <property type="entry name" value="Pkinase"/>
    <property type="match status" value="1"/>
</dbReference>
<evidence type="ECO:0000256" key="2">
    <source>
        <dbReference type="ARBA" id="ARBA00022741"/>
    </source>
</evidence>
<dbReference type="Gene3D" id="3.30.200.20">
    <property type="entry name" value="Phosphorylase Kinase, domain 1"/>
    <property type="match status" value="1"/>
</dbReference>